<keyword evidence="1" id="KW-0812">Transmembrane</keyword>
<organism evidence="2 3">
    <name type="scientific">Parapoynx stagnalis nucleopolyhedrovirus</name>
    <dbReference type="NCBI Taxonomy" id="2993413"/>
    <lineage>
        <taxon>Viruses</taxon>
        <taxon>Viruses incertae sedis</taxon>
        <taxon>Naldaviricetes</taxon>
        <taxon>Lefavirales</taxon>
        <taxon>Baculoviridae</taxon>
        <taxon>Alphabaculovirus</taxon>
        <taxon>Alphabaculovirus pastagnalis</taxon>
    </lineage>
</organism>
<proteinExistence type="predicted"/>
<feature type="transmembrane region" description="Helical" evidence="1">
    <location>
        <begin position="51"/>
        <end position="76"/>
    </location>
</feature>
<dbReference type="InterPro" id="IPR009313">
    <property type="entry name" value="Baculo_11_kDa"/>
</dbReference>
<evidence type="ECO:0000256" key="1">
    <source>
        <dbReference type="SAM" id="Phobius"/>
    </source>
</evidence>
<dbReference type="EMBL" id="ON704650">
    <property type="protein sequence ID" value="UZE89725.1"/>
    <property type="molecule type" value="Genomic_DNA"/>
</dbReference>
<keyword evidence="1" id="KW-1133">Transmembrane helix</keyword>
<evidence type="ECO:0000313" key="2">
    <source>
        <dbReference type="EMBL" id="UZE89725.1"/>
    </source>
</evidence>
<dbReference type="Pfam" id="PF06143">
    <property type="entry name" value="Baculo_11_kDa"/>
    <property type="match status" value="1"/>
</dbReference>
<reference evidence="2" key="1">
    <citation type="journal article" date="2022" name="Viruses">
        <title>The Parapoynx stagnalis Nucleopolyhedrovirus (PastNPV), a Divergent Member of the Alphabaculovirus Group I Clade, Encodes a Homolog of Ran GTPase.</title>
        <authorList>
            <person name="Harrison R.L."/>
            <person name="Rowley D.L."/>
        </authorList>
    </citation>
    <scope>NUCLEOTIDE SEQUENCE</scope>
    <source>
        <strain evidence="2">BCIPV-473</strain>
    </source>
</reference>
<accession>A0A9E8BWA5</accession>
<evidence type="ECO:0008006" key="4">
    <source>
        <dbReference type="Google" id="ProtNLM"/>
    </source>
</evidence>
<evidence type="ECO:0000313" key="3">
    <source>
        <dbReference type="Proteomes" id="UP001264959"/>
    </source>
</evidence>
<keyword evidence="3" id="KW-1185">Reference proteome</keyword>
<sequence>MPKKVTQILHEAVGGRVGNSIIDAIQANTNPTDGDQLSMFIERNRSLIKEFVLIICGFIIFILIIIFFVILVTVLLNQYSTQARRKEYETILLSNLDVRTQKETQKETQKNK</sequence>
<keyword evidence="1" id="KW-0472">Membrane</keyword>
<protein>
    <recommendedName>
        <fullName evidence="4">Ac108</fullName>
    </recommendedName>
</protein>
<dbReference type="Proteomes" id="UP001264959">
    <property type="component" value="Segment"/>
</dbReference>
<name>A0A9E8BWA5_9ABAC</name>